<dbReference type="CDD" id="cd16461">
    <property type="entry name" value="RING-H2_EL5-like"/>
    <property type="match status" value="1"/>
</dbReference>
<keyword evidence="8" id="KW-0472">Membrane</keyword>
<protein>
    <recommendedName>
        <fullName evidence="2">RING-type E3 ubiquitin transferase</fullName>
        <ecNumber evidence="2">2.3.2.27</ecNumber>
    </recommendedName>
</protein>
<evidence type="ECO:0000256" key="4">
    <source>
        <dbReference type="ARBA" id="ARBA00022771"/>
    </source>
</evidence>
<evidence type="ECO:0000256" key="2">
    <source>
        <dbReference type="ARBA" id="ARBA00012483"/>
    </source>
</evidence>
<dbReference type="PROSITE" id="PS50089">
    <property type="entry name" value="ZF_RING_2"/>
    <property type="match status" value="1"/>
</dbReference>
<name>A0AAV5E7W6_ELECO</name>
<dbReference type="EC" id="2.3.2.27" evidence="2"/>
<evidence type="ECO:0000256" key="7">
    <source>
        <dbReference type="PROSITE-ProRule" id="PRU00175"/>
    </source>
</evidence>
<dbReference type="GO" id="GO:0061630">
    <property type="term" value="F:ubiquitin protein ligase activity"/>
    <property type="evidence" value="ECO:0007669"/>
    <property type="project" value="UniProtKB-EC"/>
</dbReference>
<dbReference type="EMBL" id="BQKI01000074">
    <property type="protein sequence ID" value="GJN19454.1"/>
    <property type="molecule type" value="Genomic_DNA"/>
</dbReference>
<comment type="catalytic activity">
    <reaction evidence="1">
        <text>S-ubiquitinyl-[E2 ubiquitin-conjugating enzyme]-L-cysteine + [acceptor protein]-L-lysine = [E2 ubiquitin-conjugating enzyme]-L-cysteine + N(6)-ubiquitinyl-[acceptor protein]-L-lysine.</text>
        <dbReference type="EC" id="2.3.2.27"/>
    </reaction>
</comment>
<feature type="domain" description="RING-type" evidence="9">
    <location>
        <begin position="129"/>
        <end position="171"/>
    </location>
</feature>
<dbReference type="PANTHER" id="PTHR14155:SF621">
    <property type="entry name" value="RING-TYPE DOMAIN-CONTAINING PROTEIN"/>
    <property type="match status" value="1"/>
</dbReference>
<sequence length="183" mass="21120">MDPPFLCRVFRRVILNAICFGFIAPFIYSLVRLARRKPRNISSIVVVSLFLIVSVCFCAWMYPSLYSLLWNDDHDDASASQRYVVQRRQGHAMNALHREPPVPDGARVGAVHDFIPSYKQQREAGRQDCAVCLDKVEEGETVKRLPVCLHMFHQQCIDRWLRGHSTCPVCRCNVFRPLPMQMV</sequence>
<evidence type="ECO:0000256" key="6">
    <source>
        <dbReference type="ARBA" id="ARBA00024209"/>
    </source>
</evidence>
<dbReference type="InterPro" id="IPR053238">
    <property type="entry name" value="RING-H2_zinc_finger"/>
</dbReference>
<dbReference type="Gene3D" id="3.30.40.10">
    <property type="entry name" value="Zinc/RING finger domain, C3HC4 (zinc finger)"/>
    <property type="match status" value="1"/>
</dbReference>
<keyword evidence="4 7" id="KW-0863">Zinc-finger</keyword>
<dbReference type="GO" id="GO:0008270">
    <property type="term" value="F:zinc ion binding"/>
    <property type="evidence" value="ECO:0007669"/>
    <property type="project" value="UniProtKB-KW"/>
</dbReference>
<keyword evidence="11" id="KW-1185">Reference proteome</keyword>
<accession>A0AAV5E7W6</accession>
<evidence type="ECO:0000256" key="5">
    <source>
        <dbReference type="ARBA" id="ARBA00022833"/>
    </source>
</evidence>
<feature type="transmembrane region" description="Helical" evidence="8">
    <location>
        <begin position="13"/>
        <end position="31"/>
    </location>
</feature>
<comment type="caution">
    <text evidence="10">The sequence shown here is derived from an EMBL/GenBank/DDBJ whole genome shotgun (WGS) entry which is preliminary data.</text>
</comment>
<evidence type="ECO:0000259" key="9">
    <source>
        <dbReference type="PROSITE" id="PS50089"/>
    </source>
</evidence>
<reference evidence="10" key="2">
    <citation type="submission" date="2021-12" db="EMBL/GenBank/DDBJ databases">
        <title>Resequencing data analysis of finger millet.</title>
        <authorList>
            <person name="Hatakeyama M."/>
            <person name="Aluri S."/>
            <person name="Balachadran M.T."/>
            <person name="Sivarajan S.R."/>
            <person name="Poveda L."/>
            <person name="Shimizu-Inatsugi R."/>
            <person name="Schlapbach R."/>
            <person name="Sreeman S.M."/>
            <person name="Shimizu K.K."/>
        </authorList>
    </citation>
    <scope>NUCLEOTIDE SEQUENCE</scope>
</reference>
<evidence type="ECO:0000313" key="10">
    <source>
        <dbReference type="EMBL" id="GJN19454.1"/>
    </source>
</evidence>
<gene>
    <name evidence="10" type="primary">gb06733</name>
    <name evidence="10" type="ORF">PR202_gb06733</name>
</gene>
<reference evidence="10" key="1">
    <citation type="journal article" date="2018" name="DNA Res.">
        <title>Multiple hybrid de novo genome assembly of finger millet, an orphan allotetraploid crop.</title>
        <authorList>
            <person name="Hatakeyama M."/>
            <person name="Aluri S."/>
            <person name="Balachadran M.T."/>
            <person name="Sivarajan S.R."/>
            <person name="Patrignani A."/>
            <person name="Gruter S."/>
            <person name="Poveda L."/>
            <person name="Shimizu-Inatsugi R."/>
            <person name="Baeten J."/>
            <person name="Francoijs K.J."/>
            <person name="Nataraja K.N."/>
            <person name="Reddy Y.A.N."/>
            <person name="Phadnis S."/>
            <person name="Ravikumar R.L."/>
            <person name="Schlapbach R."/>
            <person name="Sreeman S.M."/>
            <person name="Shimizu K.K."/>
        </authorList>
    </citation>
    <scope>NUCLEOTIDE SEQUENCE</scope>
</reference>
<keyword evidence="3" id="KW-0479">Metal-binding</keyword>
<dbReference type="InterPro" id="IPR001841">
    <property type="entry name" value="Znf_RING"/>
</dbReference>
<keyword evidence="8" id="KW-0812">Transmembrane</keyword>
<organism evidence="10 11">
    <name type="scientific">Eleusine coracana subsp. coracana</name>
    <dbReference type="NCBI Taxonomy" id="191504"/>
    <lineage>
        <taxon>Eukaryota</taxon>
        <taxon>Viridiplantae</taxon>
        <taxon>Streptophyta</taxon>
        <taxon>Embryophyta</taxon>
        <taxon>Tracheophyta</taxon>
        <taxon>Spermatophyta</taxon>
        <taxon>Magnoliopsida</taxon>
        <taxon>Liliopsida</taxon>
        <taxon>Poales</taxon>
        <taxon>Poaceae</taxon>
        <taxon>PACMAD clade</taxon>
        <taxon>Chloridoideae</taxon>
        <taxon>Cynodonteae</taxon>
        <taxon>Eleusininae</taxon>
        <taxon>Eleusine</taxon>
    </lineage>
</organism>
<keyword evidence="8" id="KW-1133">Transmembrane helix</keyword>
<dbReference type="InterPro" id="IPR013083">
    <property type="entry name" value="Znf_RING/FYVE/PHD"/>
</dbReference>
<dbReference type="Proteomes" id="UP001054889">
    <property type="component" value="Unassembled WGS sequence"/>
</dbReference>
<feature type="transmembrane region" description="Helical" evidence="8">
    <location>
        <begin position="43"/>
        <end position="62"/>
    </location>
</feature>
<comment type="similarity">
    <text evidence="6">Belongs to the RING-type zinc finger family. ATL subfamily.</text>
</comment>
<dbReference type="AlphaFoldDB" id="A0AAV5E7W6"/>
<dbReference type="Pfam" id="PF13639">
    <property type="entry name" value="zf-RING_2"/>
    <property type="match status" value="1"/>
</dbReference>
<evidence type="ECO:0000256" key="3">
    <source>
        <dbReference type="ARBA" id="ARBA00022723"/>
    </source>
</evidence>
<dbReference type="PANTHER" id="PTHR14155">
    <property type="entry name" value="RING FINGER DOMAIN-CONTAINING"/>
    <property type="match status" value="1"/>
</dbReference>
<evidence type="ECO:0000256" key="8">
    <source>
        <dbReference type="SAM" id="Phobius"/>
    </source>
</evidence>
<evidence type="ECO:0000256" key="1">
    <source>
        <dbReference type="ARBA" id="ARBA00000900"/>
    </source>
</evidence>
<keyword evidence="5" id="KW-0862">Zinc</keyword>
<dbReference type="SUPFAM" id="SSF57850">
    <property type="entry name" value="RING/U-box"/>
    <property type="match status" value="1"/>
</dbReference>
<evidence type="ECO:0000313" key="11">
    <source>
        <dbReference type="Proteomes" id="UP001054889"/>
    </source>
</evidence>
<dbReference type="SMART" id="SM00184">
    <property type="entry name" value="RING"/>
    <property type="match status" value="1"/>
</dbReference>
<proteinExistence type="inferred from homology"/>